<sequence length="243" mass="25322">MYDMNDAELPRSSDLIPDGTFAKVTMVIRPGGLDGQGEVDRGLLKASRSGGDTKMIDAEFTVLVGPHAKRKFWQNFTVAGGKVDEHGVSIAWKISKGTFRAMIDSALGLDPQDMSEAAKAKRVLRGLADLSGITFAAKIKVEASTNAEYGDQNRLDRVVLPGEPEYARIMAGEVVPPSPSTHRTPRPASAPSAAAPAWASTGVPRAPVTAAPAWAAPSAAPPAPPAAAPPQAPLANGPAWLNG</sequence>
<feature type="compositionally biased region" description="Pro residues" evidence="1">
    <location>
        <begin position="219"/>
        <end position="232"/>
    </location>
</feature>
<evidence type="ECO:0000313" key="2">
    <source>
        <dbReference type="EMBL" id="MBB5690895.1"/>
    </source>
</evidence>
<evidence type="ECO:0000313" key="3">
    <source>
        <dbReference type="Proteomes" id="UP000562254"/>
    </source>
</evidence>
<reference evidence="2 3" key="1">
    <citation type="submission" date="2020-08" db="EMBL/GenBank/DDBJ databases">
        <title>Genomic Encyclopedia of Type Strains, Phase IV (KMG-IV): sequencing the most valuable type-strain genomes for metagenomic binning, comparative biology and taxonomic classification.</title>
        <authorList>
            <person name="Goeker M."/>
        </authorList>
    </citation>
    <scope>NUCLEOTIDE SEQUENCE [LARGE SCALE GENOMIC DNA]</scope>
    <source>
        <strain evidence="2 3">DSM 25895</strain>
    </source>
</reference>
<name>A0A840XQP8_9PROT</name>
<accession>A0A840XQP8</accession>
<protein>
    <submittedName>
        <fullName evidence="2">Uncharacterized protein</fullName>
    </submittedName>
</protein>
<evidence type="ECO:0000256" key="1">
    <source>
        <dbReference type="SAM" id="MobiDB-lite"/>
    </source>
</evidence>
<feature type="compositionally biased region" description="Low complexity" evidence="1">
    <location>
        <begin position="233"/>
        <end position="243"/>
    </location>
</feature>
<proteinExistence type="predicted"/>
<organism evidence="2 3">
    <name type="scientific">Neoroseomonas alkaliterrae</name>
    <dbReference type="NCBI Taxonomy" id="1452450"/>
    <lineage>
        <taxon>Bacteria</taxon>
        <taxon>Pseudomonadati</taxon>
        <taxon>Pseudomonadota</taxon>
        <taxon>Alphaproteobacteria</taxon>
        <taxon>Acetobacterales</taxon>
        <taxon>Acetobacteraceae</taxon>
        <taxon>Neoroseomonas</taxon>
    </lineage>
</organism>
<feature type="region of interest" description="Disordered" evidence="1">
    <location>
        <begin position="213"/>
        <end position="243"/>
    </location>
</feature>
<dbReference type="Proteomes" id="UP000562254">
    <property type="component" value="Unassembled WGS sequence"/>
</dbReference>
<feature type="region of interest" description="Disordered" evidence="1">
    <location>
        <begin position="173"/>
        <end position="198"/>
    </location>
</feature>
<dbReference type="EMBL" id="JACIJE010000008">
    <property type="protein sequence ID" value="MBB5690895.1"/>
    <property type="molecule type" value="Genomic_DNA"/>
</dbReference>
<keyword evidence="3" id="KW-1185">Reference proteome</keyword>
<comment type="caution">
    <text evidence="2">The sequence shown here is derived from an EMBL/GenBank/DDBJ whole genome shotgun (WGS) entry which is preliminary data.</text>
</comment>
<feature type="compositionally biased region" description="Low complexity" evidence="1">
    <location>
        <begin position="180"/>
        <end position="198"/>
    </location>
</feature>
<dbReference type="AlphaFoldDB" id="A0A840XQP8"/>
<dbReference type="RefSeq" id="WP_184486250.1">
    <property type="nucleotide sequence ID" value="NZ_JAAEDJ010000038.1"/>
</dbReference>
<gene>
    <name evidence="2" type="ORF">FHS88_003035</name>
</gene>